<accession>A0A6V8LS45</accession>
<feature type="domain" description="Calcineurin-like phosphoesterase" evidence="4">
    <location>
        <begin position="66"/>
        <end position="351"/>
    </location>
</feature>
<evidence type="ECO:0000256" key="1">
    <source>
        <dbReference type="ARBA" id="ARBA00022801"/>
    </source>
</evidence>
<dbReference type="AlphaFoldDB" id="A0A6V8LS45"/>
<protein>
    <recommendedName>
        <fullName evidence="4">Calcineurin-like phosphoesterase domain-containing protein</fullName>
    </recommendedName>
</protein>
<evidence type="ECO:0000313" key="5">
    <source>
        <dbReference type="EMBL" id="GFK92929.1"/>
    </source>
</evidence>
<name>A0A6V8LS45_9BACT</name>
<evidence type="ECO:0000256" key="3">
    <source>
        <dbReference type="ARBA" id="ARBA00023180"/>
    </source>
</evidence>
<keyword evidence="1" id="KW-0378">Hydrolase</keyword>
<dbReference type="EMBL" id="BLTE01000002">
    <property type="protein sequence ID" value="GFK92929.1"/>
    <property type="molecule type" value="Genomic_DNA"/>
</dbReference>
<dbReference type="InterPro" id="IPR004843">
    <property type="entry name" value="Calcineurin-like_PHP"/>
</dbReference>
<dbReference type="GO" id="GO:0016787">
    <property type="term" value="F:hydrolase activity"/>
    <property type="evidence" value="ECO:0007669"/>
    <property type="project" value="UniProtKB-KW"/>
</dbReference>
<keyword evidence="3" id="KW-0325">Glycoprotein</keyword>
<dbReference type="PROSITE" id="PS51318">
    <property type="entry name" value="TAT"/>
    <property type="match status" value="1"/>
</dbReference>
<dbReference type="RefSeq" id="WP_173081468.1">
    <property type="nucleotide sequence ID" value="NZ_BLTE01000002.1"/>
</dbReference>
<dbReference type="InterPro" id="IPR029052">
    <property type="entry name" value="Metallo-depent_PP-like"/>
</dbReference>
<reference evidence="5 6" key="2">
    <citation type="submission" date="2020-05" db="EMBL/GenBank/DDBJ databases">
        <title>Draft genome sequence of Desulfovibrio sp. strainFSS-1.</title>
        <authorList>
            <person name="Shimoshige H."/>
            <person name="Kobayashi H."/>
            <person name="Maekawa T."/>
        </authorList>
    </citation>
    <scope>NUCLEOTIDE SEQUENCE [LARGE SCALE GENOMIC DNA]</scope>
    <source>
        <strain evidence="5 6">SIID29052-01</strain>
    </source>
</reference>
<sequence>MIRLKHDAHPDRRTFLRLLLSGLGAGAAALAVPPLGLAAKPGDPAVLCTEGDPASFTASDPASRGRFLIFSDVHFDPFADPSRVKALAAAPAGSWREILAAPGQGLGPYGKDTGDALFQSFLDDMARRLPDPDFLLFPGDMLCHDFWTLYPRLSGDASPQGLLAFIAKTAEYFLTEVTRRFPGASLYPALGNNDSAEGDYGIAPQSPFLLATAPLAARLALKDDASRARFLESYPRLGCYSLTLPGPAGARLVVFNNIFWTKRSPHQDAGAAVRDFLERELDAAARQGVKVWLMGHVPPGDNTKATATKFRKTGKDVYDPLLTGGWSGVHAELLVRHADTVRASLAGHVHRDEFRLVSPWPGEAPVSALRMAPSISPITGNNPGYQVYAYDRRTMDLLDQTTHYLDLGAQSPAWAEEYVWSRAYGRGLRAPKDWQEMYQELLTCPERRAAFARGFDLRSRHVREVTRRTFPVVWDSLGLSPGGPAGT</sequence>
<keyword evidence="2" id="KW-0408">Iron</keyword>
<keyword evidence="2" id="KW-0411">Iron-sulfur</keyword>
<dbReference type="SUPFAM" id="SSF56300">
    <property type="entry name" value="Metallo-dependent phosphatases"/>
    <property type="match status" value="1"/>
</dbReference>
<keyword evidence="6" id="KW-1185">Reference proteome</keyword>
<keyword evidence="2" id="KW-0479">Metal-binding</keyword>
<dbReference type="PANTHER" id="PTHR10340:SF57">
    <property type="entry name" value="METALLOPHOS DOMAIN-CONTAINING PROTEIN"/>
    <property type="match status" value="1"/>
</dbReference>
<evidence type="ECO:0000256" key="2">
    <source>
        <dbReference type="ARBA" id="ARBA00023014"/>
    </source>
</evidence>
<comment type="caution">
    <text evidence="5">The sequence shown here is derived from an EMBL/GenBank/DDBJ whole genome shotgun (WGS) entry which is preliminary data.</text>
</comment>
<evidence type="ECO:0000313" key="6">
    <source>
        <dbReference type="Proteomes" id="UP000494245"/>
    </source>
</evidence>
<dbReference type="PANTHER" id="PTHR10340">
    <property type="entry name" value="SPHINGOMYELIN PHOSPHODIESTERASE"/>
    <property type="match status" value="1"/>
</dbReference>
<reference evidence="5 6" key="1">
    <citation type="submission" date="2020-04" db="EMBL/GenBank/DDBJ databases">
        <authorList>
            <consortium name="Desulfovibrio sp. FSS-1 genome sequencing consortium"/>
            <person name="Shimoshige H."/>
            <person name="Kobayashi H."/>
            <person name="Maekawa T."/>
        </authorList>
    </citation>
    <scope>NUCLEOTIDE SEQUENCE [LARGE SCALE GENOMIC DNA]</scope>
    <source>
        <strain evidence="5 6">SIID29052-01</strain>
    </source>
</reference>
<dbReference type="InterPro" id="IPR006311">
    <property type="entry name" value="TAT_signal"/>
</dbReference>
<dbReference type="Gene3D" id="3.60.21.10">
    <property type="match status" value="1"/>
</dbReference>
<dbReference type="Proteomes" id="UP000494245">
    <property type="component" value="Unassembled WGS sequence"/>
</dbReference>
<dbReference type="GO" id="GO:0051536">
    <property type="term" value="F:iron-sulfur cluster binding"/>
    <property type="evidence" value="ECO:0007669"/>
    <property type="project" value="UniProtKB-KW"/>
</dbReference>
<proteinExistence type="predicted"/>
<evidence type="ECO:0000259" key="4">
    <source>
        <dbReference type="Pfam" id="PF00149"/>
    </source>
</evidence>
<gene>
    <name evidence="5" type="ORF">NNJEOMEG_00757</name>
</gene>
<organism evidence="5 6">
    <name type="scientific">Fundidesulfovibrio magnetotacticus</name>
    <dbReference type="NCBI Taxonomy" id="2730080"/>
    <lineage>
        <taxon>Bacteria</taxon>
        <taxon>Pseudomonadati</taxon>
        <taxon>Thermodesulfobacteriota</taxon>
        <taxon>Desulfovibrionia</taxon>
        <taxon>Desulfovibrionales</taxon>
        <taxon>Desulfovibrionaceae</taxon>
        <taxon>Fundidesulfovibrio</taxon>
    </lineage>
</organism>
<dbReference type="Pfam" id="PF00149">
    <property type="entry name" value="Metallophos"/>
    <property type="match status" value="1"/>
</dbReference>